<dbReference type="CDD" id="cd17039">
    <property type="entry name" value="Ubl_ubiquitin_like"/>
    <property type="match status" value="1"/>
</dbReference>
<comment type="subcellular location">
    <subcellularLocation>
        <location evidence="1 10">Nucleus</location>
    </subcellularLocation>
</comment>
<evidence type="ECO:0000256" key="1">
    <source>
        <dbReference type="ARBA" id="ARBA00004123"/>
    </source>
</evidence>
<dbReference type="InterPro" id="IPR000418">
    <property type="entry name" value="Ets_dom"/>
</dbReference>
<feature type="non-terminal residue" evidence="14">
    <location>
        <position position="1"/>
    </location>
</feature>
<evidence type="ECO:0000256" key="4">
    <source>
        <dbReference type="ARBA" id="ARBA00022553"/>
    </source>
</evidence>
<comment type="subunit">
    <text evidence="3">Heterotetramer of two alpha and two beta subunits.</text>
</comment>
<dbReference type="InterPro" id="IPR036390">
    <property type="entry name" value="WH_DNA-bd_sf"/>
</dbReference>
<dbReference type="GO" id="GO:0000981">
    <property type="term" value="F:DNA-binding transcription factor activity, RNA polymerase II-specific"/>
    <property type="evidence" value="ECO:0007669"/>
    <property type="project" value="TreeGrafter"/>
</dbReference>
<evidence type="ECO:0000313" key="15">
    <source>
        <dbReference type="Proteomes" id="UP000545574"/>
    </source>
</evidence>
<keyword evidence="15" id="KW-1185">Reference proteome</keyword>
<gene>
    <name evidence="14" type="primary">Gabpa</name>
    <name evidence="14" type="ORF">PANBIA_R09023</name>
</gene>
<dbReference type="InterPro" id="IPR046328">
    <property type="entry name" value="ETS_fam"/>
</dbReference>
<dbReference type="InterPro" id="IPR029071">
    <property type="entry name" value="Ubiquitin-like_domsf"/>
</dbReference>
<evidence type="ECO:0000256" key="3">
    <source>
        <dbReference type="ARBA" id="ARBA00011103"/>
    </source>
</evidence>
<dbReference type="PROSITE" id="PS50061">
    <property type="entry name" value="ETS_DOMAIN_3"/>
    <property type="match status" value="1"/>
</dbReference>
<sequence>SIVEQTYTTAEFVSQAIDISEPIGNLKKLLEPRLQCSLDAHEICLQDIQLDPDRSLFDQGVKTDGTVQLSVQVISRQGIEPKLNILEIVKPVETVEVVIDPDAHHAEAEAHLVEEAQVITLDGTKHIAAISDETSEQVTRWAAALEGYRKEQERLGIPYDPVQWSTDQVLHWVVWVMKEFSMTDIDLNALSIPGRDLCNLSQEDFFQRVPRGEILWSHLELLRKCMAVSVQIIPASVQPATPTTIKVINSSAKAAKVQRAPRISGEDRSSPGNRTGNNGQIQLWQFLLELLTDKDARDCISWVGDEGEFKLNQPELVAQKWGQRKNKPTMNYEKLSRALRYYYDGDMICKVQGKRFVYKFVCDLKTLIGYSAAELNRLVTECEQKKLAKMQLHGIAQPVTAVALATASLQAEKDN</sequence>
<evidence type="ECO:0000256" key="5">
    <source>
        <dbReference type="ARBA" id="ARBA00023015"/>
    </source>
</evidence>
<dbReference type="SMART" id="SM00251">
    <property type="entry name" value="SAM_PNT"/>
    <property type="match status" value="1"/>
</dbReference>
<dbReference type="SUPFAM" id="SSF54236">
    <property type="entry name" value="Ubiquitin-like"/>
    <property type="match status" value="1"/>
</dbReference>
<evidence type="ECO:0000256" key="2">
    <source>
        <dbReference type="ARBA" id="ARBA00005562"/>
    </source>
</evidence>
<dbReference type="FunFam" id="1.10.150.50:FF:000039">
    <property type="entry name" value="GA-binding protein alpha chain, putative"/>
    <property type="match status" value="1"/>
</dbReference>
<feature type="region of interest" description="Disordered" evidence="11">
    <location>
        <begin position="258"/>
        <end position="277"/>
    </location>
</feature>
<keyword evidence="6 10" id="KW-0238">DNA-binding</keyword>
<dbReference type="GO" id="GO:0030154">
    <property type="term" value="P:cell differentiation"/>
    <property type="evidence" value="ECO:0007669"/>
    <property type="project" value="TreeGrafter"/>
</dbReference>
<dbReference type="Pfam" id="PF11620">
    <property type="entry name" value="GABP-alpha"/>
    <property type="match status" value="1"/>
</dbReference>
<dbReference type="FunFam" id="3.10.20.90:FF:000110">
    <property type="entry name" value="GA-binding protein alpha chain isoform X1"/>
    <property type="match status" value="1"/>
</dbReference>
<reference evidence="14 15" key="1">
    <citation type="submission" date="2019-09" db="EMBL/GenBank/DDBJ databases">
        <title>Bird 10,000 Genomes (B10K) Project - Family phase.</title>
        <authorList>
            <person name="Zhang G."/>
        </authorList>
    </citation>
    <scope>NUCLEOTIDE SEQUENCE [LARGE SCALE GENOMIC DNA]</scope>
    <source>
        <strain evidence="14">B10K-DU-030-18</strain>
    </source>
</reference>
<dbReference type="Gene3D" id="1.10.10.10">
    <property type="entry name" value="Winged helix-like DNA-binding domain superfamily/Winged helix DNA-binding domain"/>
    <property type="match status" value="1"/>
</dbReference>
<dbReference type="PRINTS" id="PR00454">
    <property type="entry name" value="ETSDOMAIN"/>
</dbReference>
<evidence type="ECO:0000313" key="14">
    <source>
        <dbReference type="EMBL" id="NWW37167.1"/>
    </source>
</evidence>
<dbReference type="PANTHER" id="PTHR11849:SF195">
    <property type="entry name" value="GA-BINDING PROTEIN ALPHA CHAIN"/>
    <property type="match status" value="1"/>
</dbReference>
<evidence type="ECO:0000256" key="10">
    <source>
        <dbReference type="RuleBase" id="RU004019"/>
    </source>
</evidence>
<evidence type="ECO:0000256" key="6">
    <source>
        <dbReference type="ARBA" id="ARBA00023125"/>
    </source>
</evidence>
<dbReference type="InterPro" id="IPR013761">
    <property type="entry name" value="SAM/pointed_sf"/>
</dbReference>
<dbReference type="PROSITE" id="PS51433">
    <property type="entry name" value="PNT"/>
    <property type="match status" value="1"/>
</dbReference>
<feature type="non-terminal residue" evidence="14">
    <location>
        <position position="415"/>
    </location>
</feature>
<dbReference type="GO" id="GO:0005634">
    <property type="term" value="C:nucleus"/>
    <property type="evidence" value="ECO:0007669"/>
    <property type="project" value="UniProtKB-SubCell"/>
</dbReference>
<organism evidence="14 15">
    <name type="scientific">Panurus biarmicus</name>
    <name type="common">Bearded tit</name>
    <dbReference type="NCBI Taxonomy" id="181101"/>
    <lineage>
        <taxon>Eukaryota</taxon>
        <taxon>Metazoa</taxon>
        <taxon>Chordata</taxon>
        <taxon>Craniata</taxon>
        <taxon>Vertebrata</taxon>
        <taxon>Euteleostomi</taxon>
        <taxon>Archelosauria</taxon>
        <taxon>Archosauria</taxon>
        <taxon>Dinosauria</taxon>
        <taxon>Saurischia</taxon>
        <taxon>Theropoda</taxon>
        <taxon>Coelurosauria</taxon>
        <taxon>Aves</taxon>
        <taxon>Neognathae</taxon>
        <taxon>Neoaves</taxon>
        <taxon>Telluraves</taxon>
        <taxon>Australaves</taxon>
        <taxon>Passeriformes</taxon>
        <taxon>Sylvioidea</taxon>
        <taxon>Sylviidae</taxon>
        <taxon>Sylviidae incertae sedis</taxon>
        <taxon>Panurus</taxon>
    </lineage>
</organism>
<dbReference type="SMART" id="SM00413">
    <property type="entry name" value="ETS"/>
    <property type="match status" value="1"/>
</dbReference>
<dbReference type="Pfam" id="PF02198">
    <property type="entry name" value="SAM_PNT"/>
    <property type="match status" value="1"/>
</dbReference>
<dbReference type="Gene3D" id="1.10.150.50">
    <property type="entry name" value="Transcription Factor, Ets-1"/>
    <property type="match status" value="1"/>
</dbReference>
<proteinExistence type="inferred from homology"/>
<feature type="domain" description="ETS" evidence="12">
    <location>
        <begin position="281"/>
        <end position="361"/>
    </location>
</feature>
<accession>A0A7K6MJ70</accession>
<dbReference type="PANTHER" id="PTHR11849">
    <property type="entry name" value="ETS"/>
    <property type="match status" value="1"/>
</dbReference>
<keyword evidence="8 10" id="KW-0539">Nucleus</keyword>
<dbReference type="GO" id="GO:0000978">
    <property type="term" value="F:RNA polymerase II cis-regulatory region sequence-specific DNA binding"/>
    <property type="evidence" value="ECO:0007669"/>
    <property type="project" value="UniProtKB-ARBA"/>
</dbReference>
<evidence type="ECO:0000259" key="12">
    <source>
        <dbReference type="PROSITE" id="PS50061"/>
    </source>
</evidence>
<dbReference type="SUPFAM" id="SSF47769">
    <property type="entry name" value="SAM/Pointed domain"/>
    <property type="match status" value="1"/>
</dbReference>
<evidence type="ECO:0000256" key="9">
    <source>
        <dbReference type="ARBA" id="ARBA00073953"/>
    </source>
</evidence>
<dbReference type="PIRSF" id="PIRSF001703">
    <property type="entry name" value="GABP_alpha"/>
    <property type="match status" value="1"/>
</dbReference>
<comment type="caution">
    <text evidence="14">The sequence shown here is derived from an EMBL/GenBank/DDBJ whole genome shotgun (WGS) entry which is preliminary data.</text>
</comment>
<evidence type="ECO:0000256" key="8">
    <source>
        <dbReference type="ARBA" id="ARBA00023242"/>
    </source>
</evidence>
<dbReference type="PROSITE" id="PS00346">
    <property type="entry name" value="ETS_DOMAIN_2"/>
    <property type="match status" value="1"/>
</dbReference>
<dbReference type="SUPFAM" id="SSF46785">
    <property type="entry name" value="Winged helix' DNA-binding domain"/>
    <property type="match status" value="1"/>
</dbReference>
<dbReference type="FunFam" id="1.10.10.10:FF:000200">
    <property type="entry name" value="GA-binding protein alpha chain, putative"/>
    <property type="match status" value="1"/>
</dbReference>
<dbReference type="InterPro" id="IPR003118">
    <property type="entry name" value="Pointed_dom"/>
</dbReference>
<keyword evidence="7" id="KW-0804">Transcription</keyword>
<evidence type="ECO:0000256" key="7">
    <source>
        <dbReference type="ARBA" id="ARBA00023163"/>
    </source>
</evidence>
<evidence type="ECO:0000256" key="11">
    <source>
        <dbReference type="SAM" id="MobiDB-lite"/>
    </source>
</evidence>
<dbReference type="InterPro" id="IPR024668">
    <property type="entry name" value="GABP_asu_N"/>
</dbReference>
<keyword evidence="5" id="KW-0805">Transcription regulation</keyword>
<comment type="similarity">
    <text evidence="2 10">Belongs to the ETS family.</text>
</comment>
<dbReference type="Gene3D" id="3.10.20.90">
    <property type="entry name" value="Phosphatidylinositol 3-kinase Catalytic Subunit, Chain A, domain 1"/>
    <property type="match status" value="1"/>
</dbReference>
<keyword evidence="4" id="KW-0597">Phosphoprotein</keyword>
<dbReference type="EMBL" id="VZRT01001623">
    <property type="protein sequence ID" value="NWW37167.1"/>
    <property type="molecule type" value="Genomic_DNA"/>
</dbReference>
<dbReference type="CDD" id="cd08534">
    <property type="entry name" value="SAM_PNT-GABP-alpha"/>
    <property type="match status" value="1"/>
</dbReference>
<dbReference type="AlphaFoldDB" id="A0A7K6MJ70"/>
<dbReference type="InterPro" id="IPR016312">
    <property type="entry name" value="TF_GA-bd_asu"/>
</dbReference>
<dbReference type="Pfam" id="PF00178">
    <property type="entry name" value="Ets"/>
    <property type="match status" value="1"/>
</dbReference>
<name>A0A7K6MJ70_PANBI</name>
<dbReference type="Proteomes" id="UP000545574">
    <property type="component" value="Unassembled WGS sequence"/>
</dbReference>
<feature type="domain" description="PNT" evidence="13">
    <location>
        <begin position="143"/>
        <end position="226"/>
    </location>
</feature>
<dbReference type="PROSITE" id="PS00345">
    <property type="entry name" value="ETS_DOMAIN_1"/>
    <property type="match status" value="1"/>
</dbReference>
<protein>
    <recommendedName>
        <fullName evidence="9">GA-binding protein alpha chain</fullName>
    </recommendedName>
</protein>
<dbReference type="InterPro" id="IPR036388">
    <property type="entry name" value="WH-like_DNA-bd_sf"/>
</dbReference>
<evidence type="ECO:0000259" key="13">
    <source>
        <dbReference type="PROSITE" id="PS51433"/>
    </source>
</evidence>